<gene>
    <name evidence="1" type="primary">WBGene00274178</name>
</gene>
<sequence length="212" mass="23974">MSERTWQDKVASWSEEGFSAAEIVSKSRVLRLLKKKYVVKKAYTPSSIVDKQKIGPIFKFVFDSYLEDNQKEGSKAVEEINALFGEKLSPNIVKRIREAQGLGTDGVRYGHSVRMVNRPPRLAFCTHHLSVGTMFTHHVFTDESMVQAGKRGRFCYVLKGDTSSRVKPRYKHPPQLMVWGGISWEGATPLVLIRKGRNVDGPVYQSMLHSSS</sequence>
<reference evidence="2" key="1">
    <citation type="journal article" date="2008" name="Nat. Genet.">
        <title>The Pristionchus pacificus genome provides a unique perspective on nematode lifestyle and parasitism.</title>
        <authorList>
            <person name="Dieterich C."/>
            <person name="Clifton S.W."/>
            <person name="Schuster L.N."/>
            <person name="Chinwalla A."/>
            <person name="Delehaunty K."/>
            <person name="Dinkelacker I."/>
            <person name="Fulton L."/>
            <person name="Fulton R."/>
            <person name="Godfrey J."/>
            <person name="Minx P."/>
            <person name="Mitreva M."/>
            <person name="Roeseler W."/>
            <person name="Tian H."/>
            <person name="Witte H."/>
            <person name="Yang S.P."/>
            <person name="Wilson R.K."/>
            <person name="Sommer R.J."/>
        </authorList>
    </citation>
    <scope>NUCLEOTIDE SEQUENCE [LARGE SCALE GENOMIC DNA]</scope>
    <source>
        <strain evidence="2">PS312</strain>
    </source>
</reference>
<reference evidence="1" key="2">
    <citation type="submission" date="2022-06" db="UniProtKB">
        <authorList>
            <consortium name="EnsemblMetazoa"/>
        </authorList>
    </citation>
    <scope>IDENTIFICATION</scope>
    <source>
        <strain evidence="1">PS312</strain>
    </source>
</reference>
<name>A0A2A6BM14_PRIPA</name>
<keyword evidence="2" id="KW-1185">Reference proteome</keyword>
<accession>A0A2A6BM14</accession>
<dbReference type="EnsemblMetazoa" id="PPA35809.1">
    <property type="protein sequence ID" value="PPA35809.1"/>
    <property type="gene ID" value="WBGene00274178"/>
</dbReference>
<protein>
    <submittedName>
        <fullName evidence="1">Uncharacterized protein</fullName>
    </submittedName>
</protein>
<dbReference type="PANTHER" id="PTHR23022">
    <property type="entry name" value="TRANSPOSABLE ELEMENT-RELATED"/>
    <property type="match status" value="1"/>
</dbReference>
<dbReference type="InterPro" id="IPR036397">
    <property type="entry name" value="RNaseH_sf"/>
</dbReference>
<dbReference type="PANTHER" id="PTHR23022:SF134">
    <property type="entry name" value="TRANSPOSABLE ELEMENT TC1 TRANSPOSASE"/>
    <property type="match status" value="1"/>
</dbReference>
<dbReference type="Proteomes" id="UP000005239">
    <property type="component" value="Unassembled WGS sequence"/>
</dbReference>
<dbReference type="OrthoDB" id="5771148at2759"/>
<accession>A0A8R1UQ27</accession>
<dbReference type="InterPro" id="IPR052338">
    <property type="entry name" value="Transposase_5"/>
</dbReference>
<evidence type="ECO:0000313" key="2">
    <source>
        <dbReference type="Proteomes" id="UP000005239"/>
    </source>
</evidence>
<dbReference type="Gene3D" id="3.30.420.10">
    <property type="entry name" value="Ribonuclease H-like superfamily/Ribonuclease H"/>
    <property type="match status" value="1"/>
</dbReference>
<dbReference type="GO" id="GO:0003676">
    <property type="term" value="F:nucleic acid binding"/>
    <property type="evidence" value="ECO:0007669"/>
    <property type="project" value="InterPro"/>
</dbReference>
<dbReference type="AlphaFoldDB" id="A0A2A6BM14"/>
<evidence type="ECO:0000313" key="1">
    <source>
        <dbReference type="EnsemblMetazoa" id="PPA35809.1"/>
    </source>
</evidence>
<organism evidence="1 2">
    <name type="scientific">Pristionchus pacificus</name>
    <name type="common">Parasitic nematode worm</name>
    <dbReference type="NCBI Taxonomy" id="54126"/>
    <lineage>
        <taxon>Eukaryota</taxon>
        <taxon>Metazoa</taxon>
        <taxon>Ecdysozoa</taxon>
        <taxon>Nematoda</taxon>
        <taxon>Chromadorea</taxon>
        <taxon>Rhabditida</taxon>
        <taxon>Rhabditina</taxon>
        <taxon>Diplogasteromorpha</taxon>
        <taxon>Diplogasteroidea</taxon>
        <taxon>Neodiplogasteridae</taxon>
        <taxon>Pristionchus</taxon>
    </lineage>
</organism>
<proteinExistence type="predicted"/>